<comment type="caution">
    <text evidence="1">The sequence shown here is derived from an EMBL/GenBank/DDBJ whole genome shotgun (WGS) entry which is preliminary data.</text>
</comment>
<proteinExistence type="predicted"/>
<evidence type="ECO:0000313" key="2">
    <source>
        <dbReference type="Proteomes" id="UP000198211"/>
    </source>
</evidence>
<accession>A0A225W349</accession>
<dbReference type="Proteomes" id="UP000198211">
    <property type="component" value="Unassembled WGS sequence"/>
</dbReference>
<keyword evidence="2" id="KW-1185">Reference proteome</keyword>
<dbReference type="EMBL" id="NBNE01002174">
    <property type="protein sequence ID" value="OWZ11280.1"/>
    <property type="molecule type" value="Genomic_DNA"/>
</dbReference>
<name>A0A225W349_9STRA</name>
<sequence>MRNALMRSTAEGHRIGCVPKPSVGPSVEARVIYDLFYPRPASTNDKADQDTIPELTYNHIDAIARRILSIHDQPQDVPIYLMKEM</sequence>
<organism evidence="1 2">
    <name type="scientific">Phytophthora megakarya</name>
    <dbReference type="NCBI Taxonomy" id="4795"/>
    <lineage>
        <taxon>Eukaryota</taxon>
        <taxon>Sar</taxon>
        <taxon>Stramenopiles</taxon>
        <taxon>Oomycota</taxon>
        <taxon>Peronosporomycetes</taxon>
        <taxon>Peronosporales</taxon>
        <taxon>Peronosporaceae</taxon>
        <taxon>Phytophthora</taxon>
    </lineage>
</organism>
<gene>
    <name evidence="1" type="ORF">PHMEG_00015723</name>
</gene>
<protein>
    <submittedName>
        <fullName evidence="1">Uncharacterized protein</fullName>
    </submittedName>
</protein>
<dbReference type="AlphaFoldDB" id="A0A225W349"/>
<reference evidence="2" key="1">
    <citation type="submission" date="2017-03" db="EMBL/GenBank/DDBJ databases">
        <title>Phytopthora megakarya and P. palmivora, two closely related causual agents of cacao black pod achieved similar genome size and gene model numbers by different mechanisms.</title>
        <authorList>
            <person name="Ali S."/>
            <person name="Shao J."/>
            <person name="Larry D.J."/>
            <person name="Kronmiller B."/>
            <person name="Shen D."/>
            <person name="Strem M.D."/>
            <person name="Melnick R.L."/>
            <person name="Guiltinan M.J."/>
            <person name="Tyler B.M."/>
            <person name="Meinhardt L.W."/>
            <person name="Bailey B.A."/>
        </authorList>
    </citation>
    <scope>NUCLEOTIDE SEQUENCE [LARGE SCALE GENOMIC DNA]</scope>
    <source>
        <strain evidence="2">zdho120</strain>
    </source>
</reference>
<evidence type="ECO:0000313" key="1">
    <source>
        <dbReference type="EMBL" id="OWZ11280.1"/>
    </source>
</evidence>